<protein>
    <submittedName>
        <fullName evidence="9">DNA-binding protein HEXBP-like isoform X1</fullName>
    </submittedName>
</protein>
<dbReference type="SMART" id="SM00343">
    <property type="entry name" value="ZnF_C2HC"/>
    <property type="match status" value="9"/>
</dbReference>
<evidence type="ECO:0000256" key="2">
    <source>
        <dbReference type="ARBA" id="ARBA00022737"/>
    </source>
</evidence>
<proteinExistence type="predicted"/>
<evidence type="ECO:0000259" key="7">
    <source>
        <dbReference type="PROSITE" id="PS50158"/>
    </source>
</evidence>
<dbReference type="Gene3D" id="4.10.60.10">
    <property type="entry name" value="Zinc finger, CCHC-type"/>
    <property type="match status" value="5"/>
</dbReference>
<reference evidence="9" key="2">
    <citation type="submission" date="2025-08" db="UniProtKB">
        <authorList>
            <consortium name="RefSeq"/>
        </authorList>
    </citation>
    <scope>IDENTIFICATION</scope>
    <source>
        <tissue evidence="9">Young leaves</tissue>
    </source>
</reference>
<dbReference type="PANTHER" id="PTHR47103">
    <property type="entry name" value="DNA-BINDING PROTEIN"/>
    <property type="match status" value="1"/>
</dbReference>
<accession>A0A8B8J0S8</accession>
<feature type="domain" description="CCHC-type" evidence="7">
    <location>
        <begin position="120"/>
        <end position="135"/>
    </location>
</feature>
<gene>
    <name evidence="9" type="primary">LOC103697838</name>
</gene>
<organism evidence="8 9">
    <name type="scientific">Phoenix dactylifera</name>
    <name type="common">Date palm</name>
    <dbReference type="NCBI Taxonomy" id="42345"/>
    <lineage>
        <taxon>Eukaryota</taxon>
        <taxon>Viridiplantae</taxon>
        <taxon>Streptophyta</taxon>
        <taxon>Embryophyta</taxon>
        <taxon>Tracheophyta</taxon>
        <taxon>Spermatophyta</taxon>
        <taxon>Magnoliopsida</taxon>
        <taxon>Liliopsida</taxon>
        <taxon>Arecaceae</taxon>
        <taxon>Coryphoideae</taxon>
        <taxon>Phoeniceae</taxon>
        <taxon>Phoenix</taxon>
    </lineage>
</organism>
<dbReference type="OrthoDB" id="3863715at2759"/>
<dbReference type="PANTHER" id="PTHR47103:SF8">
    <property type="entry name" value="DNA-BINDING PROTEIN"/>
    <property type="match status" value="1"/>
</dbReference>
<feature type="domain" description="CCHC-type" evidence="7">
    <location>
        <begin position="292"/>
        <end position="307"/>
    </location>
</feature>
<evidence type="ECO:0000313" key="9">
    <source>
        <dbReference type="RefSeq" id="XP_026656932.2"/>
    </source>
</evidence>
<feature type="domain" description="CCHC-type" evidence="7">
    <location>
        <begin position="203"/>
        <end position="218"/>
    </location>
</feature>
<keyword evidence="4" id="KW-0862">Zinc</keyword>
<dbReference type="Proteomes" id="UP000228380">
    <property type="component" value="Chromosome 12"/>
</dbReference>
<evidence type="ECO:0000256" key="4">
    <source>
        <dbReference type="ARBA" id="ARBA00022833"/>
    </source>
</evidence>
<feature type="domain" description="CCHC-type" evidence="7">
    <location>
        <begin position="158"/>
        <end position="173"/>
    </location>
</feature>
<dbReference type="KEGG" id="pda:103697838"/>
<feature type="domain" description="CCHC-type" evidence="7">
    <location>
        <begin position="177"/>
        <end position="190"/>
    </location>
</feature>
<dbReference type="AlphaFoldDB" id="A0A8B8J0S8"/>
<name>A0A8B8J0S8_PHODC</name>
<dbReference type="PROSITE" id="PS50158">
    <property type="entry name" value="ZF_CCHC"/>
    <property type="match status" value="6"/>
</dbReference>
<dbReference type="GO" id="GO:0008270">
    <property type="term" value="F:zinc ion binding"/>
    <property type="evidence" value="ECO:0007669"/>
    <property type="project" value="UniProtKB-KW"/>
</dbReference>
<keyword evidence="8" id="KW-1185">Reference proteome</keyword>
<keyword evidence="1" id="KW-0479">Metal-binding</keyword>
<dbReference type="GO" id="GO:0003676">
    <property type="term" value="F:nucleic acid binding"/>
    <property type="evidence" value="ECO:0007669"/>
    <property type="project" value="InterPro"/>
</dbReference>
<reference evidence="8" key="1">
    <citation type="journal article" date="2019" name="Nat. Commun.">
        <title>Genome-wide association mapping of date palm fruit traits.</title>
        <authorList>
            <person name="Hazzouri K.M."/>
            <person name="Gros-Balthazard M."/>
            <person name="Flowers J.M."/>
            <person name="Copetti D."/>
            <person name="Lemansour A."/>
            <person name="Lebrun M."/>
            <person name="Masmoudi K."/>
            <person name="Ferrand S."/>
            <person name="Dhar M.I."/>
            <person name="Fresquez Z.A."/>
            <person name="Rosas U."/>
            <person name="Zhang J."/>
            <person name="Talag J."/>
            <person name="Lee S."/>
            <person name="Kudrna D."/>
            <person name="Powell R.F."/>
            <person name="Leitch I.J."/>
            <person name="Krueger R.R."/>
            <person name="Wing R.A."/>
            <person name="Amiri K.M.A."/>
            <person name="Purugganan M.D."/>
        </authorList>
    </citation>
    <scope>NUCLEOTIDE SEQUENCE [LARGE SCALE GENOMIC DNA]</scope>
    <source>
        <strain evidence="8">cv. Khalas</strain>
    </source>
</reference>
<sequence length="320" mass="34958">MTPFRALRGGSGGDCRENPSVDKIPVRPIIHRDYTTQNAYPDEIVPRGSISVVRERKRSAESRSRPQIHRHGGLSCPSVEVLSCPRALLSISIVFLSLQSTAAKGRALIASDLNTRDYLCNNCKRPGHYARDCPNAAVCNNCALPGHIAAEYTTKTLCWNCEEPGHVASECSNEPVCHMCNKTGHLARDCHSSRLVPFNSRLCKNCYKPGHIATDCTNDKAWNNCRKTGHLARECPNDPVCNICNVSGHVACNCPKASVASEIQGGPFCGIICHICGQPGHISRDCLGIVVCNNCGGRGHLSYECPSGRFLGDDLRRYLW</sequence>
<feature type="domain" description="CCHC-type" evidence="7">
    <location>
        <begin position="273"/>
        <end position="286"/>
    </location>
</feature>
<dbReference type="RefSeq" id="XP_026656932.2">
    <property type="nucleotide sequence ID" value="XM_026801131.2"/>
</dbReference>
<dbReference type="InterPro" id="IPR001878">
    <property type="entry name" value="Znf_CCHC"/>
</dbReference>
<dbReference type="SUPFAM" id="SSF57756">
    <property type="entry name" value="Retrovirus zinc finger-like domains"/>
    <property type="match status" value="4"/>
</dbReference>
<dbReference type="InterPro" id="IPR036875">
    <property type="entry name" value="Znf_CCHC_sf"/>
</dbReference>
<dbReference type="Pfam" id="PF00098">
    <property type="entry name" value="zf-CCHC"/>
    <property type="match status" value="7"/>
</dbReference>
<evidence type="ECO:0000256" key="3">
    <source>
        <dbReference type="ARBA" id="ARBA00022771"/>
    </source>
</evidence>
<evidence type="ECO:0000256" key="6">
    <source>
        <dbReference type="SAM" id="MobiDB-lite"/>
    </source>
</evidence>
<evidence type="ECO:0000256" key="1">
    <source>
        <dbReference type="ARBA" id="ARBA00022723"/>
    </source>
</evidence>
<keyword evidence="2" id="KW-0677">Repeat</keyword>
<evidence type="ECO:0000256" key="5">
    <source>
        <dbReference type="PROSITE-ProRule" id="PRU00047"/>
    </source>
</evidence>
<keyword evidence="3 5" id="KW-0863">Zinc-finger</keyword>
<evidence type="ECO:0000313" key="8">
    <source>
        <dbReference type="Proteomes" id="UP000228380"/>
    </source>
</evidence>
<feature type="region of interest" description="Disordered" evidence="6">
    <location>
        <begin position="1"/>
        <end position="21"/>
    </location>
</feature>
<dbReference type="GeneID" id="103697838"/>